<accession>A0A2A2K5S4</accession>
<dbReference type="InterPro" id="IPR051331">
    <property type="entry name" value="Chorismate_mutase-related"/>
</dbReference>
<dbReference type="InterPro" id="IPR002701">
    <property type="entry name" value="CM_II_prokaryot"/>
</dbReference>
<keyword evidence="1" id="KW-0413">Isomerase</keyword>
<dbReference type="EMBL" id="LIAE01009567">
    <property type="protein sequence ID" value="PAV69251.1"/>
    <property type="molecule type" value="Genomic_DNA"/>
</dbReference>
<dbReference type="GO" id="GO:0004106">
    <property type="term" value="F:chorismate mutase activity"/>
    <property type="evidence" value="ECO:0007669"/>
    <property type="project" value="InterPro"/>
</dbReference>
<dbReference type="Proteomes" id="UP000218231">
    <property type="component" value="Unassembled WGS sequence"/>
</dbReference>
<dbReference type="GO" id="GO:0046417">
    <property type="term" value="P:chorismate metabolic process"/>
    <property type="evidence" value="ECO:0007669"/>
    <property type="project" value="InterPro"/>
</dbReference>
<dbReference type="PIRSF" id="PIRSF029775">
    <property type="entry name" value="Isochor_pyr_lyas"/>
    <property type="match status" value="1"/>
</dbReference>
<dbReference type="AlphaFoldDB" id="A0A2A2K5S4"/>
<feature type="region of interest" description="Disordered" evidence="2">
    <location>
        <begin position="1"/>
        <end position="23"/>
    </location>
</feature>
<comment type="caution">
    <text evidence="4">The sequence shown here is derived from an EMBL/GenBank/DDBJ whole genome shotgun (WGS) entry which is preliminary data.</text>
</comment>
<protein>
    <recommendedName>
        <fullName evidence="3">Chorismate mutase domain-containing protein</fullName>
    </recommendedName>
</protein>
<dbReference type="Gene3D" id="1.20.59.10">
    <property type="entry name" value="Chorismate mutase"/>
    <property type="match status" value="1"/>
</dbReference>
<dbReference type="SUPFAM" id="SSF48600">
    <property type="entry name" value="Chorismate mutase II"/>
    <property type="match status" value="1"/>
</dbReference>
<organism evidence="4 5">
    <name type="scientific">Diploscapter pachys</name>
    <dbReference type="NCBI Taxonomy" id="2018661"/>
    <lineage>
        <taxon>Eukaryota</taxon>
        <taxon>Metazoa</taxon>
        <taxon>Ecdysozoa</taxon>
        <taxon>Nematoda</taxon>
        <taxon>Chromadorea</taxon>
        <taxon>Rhabditida</taxon>
        <taxon>Rhabditina</taxon>
        <taxon>Rhabditomorpha</taxon>
        <taxon>Rhabditoidea</taxon>
        <taxon>Rhabditidae</taxon>
        <taxon>Diploscapter</taxon>
    </lineage>
</organism>
<feature type="domain" description="Chorismate mutase" evidence="3">
    <location>
        <begin position="20"/>
        <end position="110"/>
    </location>
</feature>
<dbReference type="SMART" id="SM00830">
    <property type="entry name" value="CM_2"/>
    <property type="match status" value="1"/>
</dbReference>
<proteinExistence type="predicted"/>
<keyword evidence="5" id="KW-1185">Reference proteome</keyword>
<dbReference type="InterPro" id="IPR036263">
    <property type="entry name" value="Chorismate_II_sf"/>
</dbReference>
<evidence type="ECO:0000313" key="4">
    <source>
        <dbReference type="EMBL" id="PAV69251.1"/>
    </source>
</evidence>
<sequence>MLDKSRSPATEARMTTTLPGPDCTTMTEVRAGVDQVDRELVALLARRFAYMDAAARIKPERGAVRDEGRKAQVIANARAAAEAAGLPGDVIADLWEQLVEASIAYELTQFDARAANMDNMGT</sequence>
<dbReference type="PROSITE" id="PS51168">
    <property type="entry name" value="CHORISMATE_MUT_2"/>
    <property type="match status" value="1"/>
</dbReference>
<dbReference type="Pfam" id="PF01817">
    <property type="entry name" value="CM_2"/>
    <property type="match status" value="1"/>
</dbReference>
<dbReference type="InterPro" id="IPR008241">
    <property type="entry name" value="Isochorismate_pyruvate-lyase"/>
</dbReference>
<name>A0A2A2K5S4_9BILA</name>
<evidence type="ECO:0000256" key="2">
    <source>
        <dbReference type="SAM" id="MobiDB-lite"/>
    </source>
</evidence>
<reference evidence="4 5" key="1">
    <citation type="journal article" date="2017" name="Curr. Biol.">
        <title>Genome architecture and evolution of a unichromosomal asexual nematode.</title>
        <authorList>
            <person name="Fradin H."/>
            <person name="Zegar C."/>
            <person name="Gutwein M."/>
            <person name="Lucas J."/>
            <person name="Kovtun M."/>
            <person name="Corcoran D."/>
            <person name="Baugh L.R."/>
            <person name="Kiontke K."/>
            <person name="Gunsalus K."/>
            <person name="Fitch D.H."/>
            <person name="Piano F."/>
        </authorList>
    </citation>
    <scope>NUCLEOTIDE SEQUENCE [LARGE SCALE GENOMIC DNA]</scope>
    <source>
        <strain evidence="4">PF1309</strain>
    </source>
</reference>
<evidence type="ECO:0000256" key="1">
    <source>
        <dbReference type="ARBA" id="ARBA00023235"/>
    </source>
</evidence>
<dbReference type="InterPro" id="IPR036979">
    <property type="entry name" value="CM_dom_sf"/>
</dbReference>
<dbReference type="OrthoDB" id="2843337at2759"/>
<dbReference type="GO" id="GO:0016835">
    <property type="term" value="F:carbon-oxygen lyase activity"/>
    <property type="evidence" value="ECO:0007669"/>
    <property type="project" value="InterPro"/>
</dbReference>
<gene>
    <name evidence="4" type="ORF">WR25_16365</name>
</gene>
<dbReference type="PANTHER" id="PTHR38041:SF1">
    <property type="entry name" value="CHORISMATE MUTASE"/>
    <property type="match status" value="1"/>
</dbReference>
<evidence type="ECO:0000313" key="5">
    <source>
        <dbReference type="Proteomes" id="UP000218231"/>
    </source>
</evidence>
<dbReference type="GO" id="GO:0009697">
    <property type="term" value="P:salicylic acid biosynthetic process"/>
    <property type="evidence" value="ECO:0007669"/>
    <property type="project" value="InterPro"/>
</dbReference>
<evidence type="ECO:0000259" key="3">
    <source>
        <dbReference type="PROSITE" id="PS51168"/>
    </source>
</evidence>
<dbReference type="PANTHER" id="PTHR38041">
    <property type="entry name" value="CHORISMATE MUTASE"/>
    <property type="match status" value="1"/>
</dbReference>